<evidence type="ECO:0000313" key="7">
    <source>
        <dbReference type="EMBL" id="EXU98193.1"/>
    </source>
</evidence>
<dbReference type="PROSITE" id="PS00463">
    <property type="entry name" value="ZN2_CY6_FUNGAL_1"/>
    <property type="match status" value="1"/>
</dbReference>
<feature type="region of interest" description="Disordered" evidence="5">
    <location>
        <begin position="211"/>
        <end position="244"/>
    </location>
</feature>
<evidence type="ECO:0000259" key="6">
    <source>
        <dbReference type="PROSITE" id="PS50048"/>
    </source>
</evidence>
<evidence type="ECO:0000256" key="2">
    <source>
        <dbReference type="ARBA" id="ARBA00022723"/>
    </source>
</evidence>
<evidence type="ECO:0000256" key="5">
    <source>
        <dbReference type="SAM" id="MobiDB-lite"/>
    </source>
</evidence>
<evidence type="ECO:0000256" key="3">
    <source>
        <dbReference type="ARBA" id="ARBA00023125"/>
    </source>
</evidence>
<dbReference type="EMBL" id="JELW01000029">
    <property type="protein sequence ID" value="EXU98193.1"/>
    <property type="molecule type" value="Genomic_DNA"/>
</dbReference>
<dbReference type="OrthoDB" id="5394557at2759"/>
<dbReference type="PANTHER" id="PTHR46910">
    <property type="entry name" value="TRANSCRIPTION FACTOR PDR1"/>
    <property type="match status" value="1"/>
</dbReference>
<dbReference type="CDD" id="cd00067">
    <property type="entry name" value="GAL4"/>
    <property type="match status" value="1"/>
</dbReference>
<comment type="subcellular location">
    <subcellularLocation>
        <location evidence="1">Nucleus</location>
    </subcellularLocation>
</comment>
<comment type="caution">
    <text evidence="7">The sequence shown here is derived from an EMBL/GenBank/DDBJ whole genome shotgun (WGS) entry which is preliminary data.</text>
</comment>
<dbReference type="SUPFAM" id="SSF57701">
    <property type="entry name" value="Zn2/Cys6 DNA-binding domain"/>
    <property type="match status" value="1"/>
</dbReference>
<name>A0A0A1UQQ9_9HYPO</name>
<reference evidence="7 8" key="1">
    <citation type="submission" date="2014-02" db="EMBL/GenBank/DDBJ databases">
        <title>The genome sequence of the entomopathogenic fungus Metarhizium robertsii ARSEF 2575.</title>
        <authorList>
            <person name="Giuliano Garisto Donzelli B."/>
            <person name="Roe B.A."/>
            <person name="Macmil S.L."/>
            <person name="Krasnoff S.B."/>
            <person name="Gibson D.M."/>
        </authorList>
    </citation>
    <scope>NUCLEOTIDE SEQUENCE [LARGE SCALE GENOMIC DNA]</scope>
    <source>
        <strain evidence="7 8">ARSEF 2575</strain>
    </source>
</reference>
<evidence type="ECO:0000256" key="1">
    <source>
        <dbReference type="ARBA" id="ARBA00004123"/>
    </source>
</evidence>
<dbReference type="Pfam" id="PF00172">
    <property type="entry name" value="Zn_clus"/>
    <property type="match status" value="1"/>
</dbReference>
<dbReference type="PANTHER" id="PTHR46910:SF3">
    <property type="entry name" value="HALOTOLERANCE PROTEIN 9-RELATED"/>
    <property type="match status" value="1"/>
</dbReference>
<dbReference type="SMART" id="SM00066">
    <property type="entry name" value="GAL4"/>
    <property type="match status" value="1"/>
</dbReference>
<keyword evidence="2" id="KW-0479">Metal-binding</keyword>
<organism evidence="7 8">
    <name type="scientific">Metarhizium robertsii</name>
    <dbReference type="NCBI Taxonomy" id="568076"/>
    <lineage>
        <taxon>Eukaryota</taxon>
        <taxon>Fungi</taxon>
        <taxon>Dikarya</taxon>
        <taxon>Ascomycota</taxon>
        <taxon>Pezizomycotina</taxon>
        <taxon>Sordariomycetes</taxon>
        <taxon>Hypocreomycetidae</taxon>
        <taxon>Hypocreales</taxon>
        <taxon>Clavicipitaceae</taxon>
        <taxon>Metarhizium</taxon>
    </lineage>
</organism>
<accession>A0A0A1UQQ9</accession>
<dbReference type="PROSITE" id="PS50048">
    <property type="entry name" value="ZN2_CY6_FUNGAL_2"/>
    <property type="match status" value="1"/>
</dbReference>
<dbReference type="InterPro" id="IPR050987">
    <property type="entry name" value="AtrR-like"/>
</dbReference>
<evidence type="ECO:0000256" key="4">
    <source>
        <dbReference type="ARBA" id="ARBA00023242"/>
    </source>
</evidence>
<evidence type="ECO:0000313" key="8">
    <source>
        <dbReference type="Proteomes" id="UP000030151"/>
    </source>
</evidence>
<feature type="compositionally biased region" description="Polar residues" evidence="5">
    <location>
        <begin position="227"/>
        <end position="244"/>
    </location>
</feature>
<dbReference type="HOGENOM" id="CLU_780938_0_0_1"/>
<feature type="domain" description="Zn(2)-C6 fungal-type" evidence="6">
    <location>
        <begin position="14"/>
        <end position="48"/>
    </location>
</feature>
<keyword evidence="4" id="KW-0539">Nucleus</keyword>
<dbReference type="Proteomes" id="UP000030151">
    <property type="component" value="Unassembled WGS sequence"/>
</dbReference>
<proteinExistence type="predicted"/>
<dbReference type="AlphaFoldDB" id="A0A0A1UQQ9"/>
<dbReference type="GO" id="GO:0005634">
    <property type="term" value="C:nucleus"/>
    <property type="evidence" value="ECO:0007669"/>
    <property type="project" value="UniProtKB-SubCell"/>
</dbReference>
<dbReference type="GO" id="GO:0003677">
    <property type="term" value="F:DNA binding"/>
    <property type="evidence" value="ECO:0007669"/>
    <property type="project" value="UniProtKB-KW"/>
</dbReference>
<dbReference type="InterPro" id="IPR036864">
    <property type="entry name" value="Zn2-C6_fun-type_DNA-bd_sf"/>
</dbReference>
<dbReference type="InterPro" id="IPR001138">
    <property type="entry name" value="Zn2Cys6_DnaBD"/>
</dbReference>
<keyword evidence="3" id="KW-0238">DNA-binding</keyword>
<dbReference type="GO" id="GO:0000981">
    <property type="term" value="F:DNA-binding transcription factor activity, RNA polymerase II-specific"/>
    <property type="evidence" value="ECO:0007669"/>
    <property type="project" value="InterPro"/>
</dbReference>
<gene>
    <name evidence="7" type="ORF">X797_008798</name>
</gene>
<protein>
    <submittedName>
        <fullName evidence="7">Zn(2)-Cys(6) zinc finger domain protein</fullName>
    </submittedName>
</protein>
<dbReference type="GO" id="GO:0008270">
    <property type="term" value="F:zinc ion binding"/>
    <property type="evidence" value="ECO:0007669"/>
    <property type="project" value="InterPro"/>
</dbReference>
<sequence>MDESNSQRKRIAVACGRCRQRKIRCSGDTGTGDGCTNCRNAGFEPCRFLRVSSQEVQGVRSTSLNYNISVSRKYSGRNSNASPALASPPLYTHNMMNFVGQDSLGDQSDMTYGCGPKPYHQVQEWTNGYGDDQPMDFETTHQGAQGSDYQYMMGSYRSPVNPMVERGNSMTYMDACGGYGYNNAPGRQASAGDAGYSFSSAVSCYSESTAGNADKMAPLSSRRSRPGSVSTIGRRTPAVSNGTDHSALMDISGSHYHAYDTSALAPYHGGSMDRSTDMYTTVPPVDEFGQGTSLRSSLPGYPYRYPDTTPEGGNVPVLDDQQYLVQGRGSYLGGILATENGTMNCRGSASAGLHS</sequence>
<dbReference type="Gene3D" id="4.10.240.10">
    <property type="entry name" value="Zn(2)-C6 fungal-type DNA-binding domain"/>
    <property type="match status" value="1"/>
</dbReference>